<dbReference type="Pfam" id="PF01081">
    <property type="entry name" value="Aldolase"/>
    <property type="match status" value="1"/>
</dbReference>
<evidence type="ECO:0000256" key="7">
    <source>
        <dbReference type="ARBA" id="ARBA00023270"/>
    </source>
</evidence>
<sequence length="219" mass="23262">MFQSSLPQAHRAQIQAVLSSCPLVPVITIDDLDHALALCRALVAGGIKILEITLRTEHGLAAIRQLRNALPDVWVGAGTVTTVESYREAEAAGAQFIITPGSTPALLEHGINATVPMLPGVSTLSEMMVGYGLGYREFKFFPAEVAGGVRALQAFAGPFDDVSFCPTGGIRQETARDYLGLDNVAAVGGTWLTPKKLVDASDWDGITRLAAESLQRCRG</sequence>
<evidence type="ECO:0000256" key="4">
    <source>
        <dbReference type="ARBA" id="ARBA00011233"/>
    </source>
</evidence>
<dbReference type="PANTHER" id="PTHR30246">
    <property type="entry name" value="2-KETO-3-DEOXY-6-PHOSPHOGLUCONATE ALDOLASE"/>
    <property type="match status" value="1"/>
</dbReference>
<dbReference type="CDD" id="cd00452">
    <property type="entry name" value="KDPG_aldolase"/>
    <property type="match status" value="1"/>
</dbReference>
<keyword evidence="10" id="KW-1185">Reference proteome</keyword>
<dbReference type="PANTHER" id="PTHR30246:SF1">
    <property type="entry name" value="2-DEHYDRO-3-DEOXY-6-PHOSPHOGALACTONATE ALDOLASE-RELATED"/>
    <property type="match status" value="1"/>
</dbReference>
<dbReference type="PROSITE" id="PS00159">
    <property type="entry name" value="ALDOLASE_KDPG_KHG_1"/>
    <property type="match status" value="1"/>
</dbReference>
<dbReference type="NCBIfam" id="NF004325">
    <property type="entry name" value="PRK05718.1"/>
    <property type="match status" value="1"/>
</dbReference>
<gene>
    <name evidence="9" type="ORF">GCM10022278_18260</name>
</gene>
<dbReference type="EC" id="4.1.2.14" evidence="5"/>
<dbReference type="InterPro" id="IPR013785">
    <property type="entry name" value="Aldolase_TIM"/>
</dbReference>
<evidence type="ECO:0000256" key="8">
    <source>
        <dbReference type="ARBA" id="ARBA00023277"/>
    </source>
</evidence>
<name>A0ABP7P6L5_9GAMM</name>
<dbReference type="Proteomes" id="UP001501337">
    <property type="component" value="Unassembled WGS sequence"/>
</dbReference>
<dbReference type="InterPro" id="IPR031337">
    <property type="entry name" value="KDPG/KHG_AS_1"/>
</dbReference>
<evidence type="ECO:0000256" key="3">
    <source>
        <dbReference type="ARBA" id="ARBA00006906"/>
    </source>
</evidence>
<dbReference type="EMBL" id="BAABBO010000009">
    <property type="protein sequence ID" value="GAA3960493.1"/>
    <property type="molecule type" value="Genomic_DNA"/>
</dbReference>
<accession>A0ABP7P6L5</accession>
<comment type="catalytic activity">
    <reaction evidence="1">
        <text>2-dehydro-3-deoxy-6-phospho-D-gluconate = D-glyceraldehyde 3-phosphate + pyruvate</text>
        <dbReference type="Rhea" id="RHEA:17089"/>
        <dbReference type="ChEBI" id="CHEBI:15361"/>
        <dbReference type="ChEBI" id="CHEBI:57569"/>
        <dbReference type="ChEBI" id="CHEBI:59776"/>
        <dbReference type="EC" id="4.1.2.14"/>
    </reaction>
</comment>
<comment type="subunit">
    <text evidence="4">Homotrimer.</text>
</comment>
<evidence type="ECO:0000256" key="6">
    <source>
        <dbReference type="ARBA" id="ARBA00023239"/>
    </source>
</evidence>
<keyword evidence="6" id="KW-0456">Lyase</keyword>
<dbReference type="InterPro" id="IPR031338">
    <property type="entry name" value="KDPG/KHG_AS_2"/>
</dbReference>
<evidence type="ECO:0000256" key="1">
    <source>
        <dbReference type="ARBA" id="ARBA00000654"/>
    </source>
</evidence>
<dbReference type="Gene3D" id="3.20.20.70">
    <property type="entry name" value="Aldolase class I"/>
    <property type="match status" value="1"/>
</dbReference>
<dbReference type="RefSeq" id="WP_344805537.1">
    <property type="nucleotide sequence ID" value="NZ_BAABBO010000009.1"/>
</dbReference>
<comment type="similarity">
    <text evidence="3">Belongs to the KHG/KDPG aldolase family.</text>
</comment>
<keyword evidence="7" id="KW-0704">Schiff base</keyword>
<dbReference type="SUPFAM" id="SSF51569">
    <property type="entry name" value="Aldolase"/>
    <property type="match status" value="1"/>
</dbReference>
<dbReference type="InterPro" id="IPR000887">
    <property type="entry name" value="Aldlse_KDPG_KHG"/>
</dbReference>
<evidence type="ECO:0000313" key="10">
    <source>
        <dbReference type="Proteomes" id="UP001501337"/>
    </source>
</evidence>
<keyword evidence="8" id="KW-0119">Carbohydrate metabolism</keyword>
<reference evidence="10" key="1">
    <citation type="journal article" date="2019" name="Int. J. Syst. Evol. Microbiol.">
        <title>The Global Catalogue of Microorganisms (GCM) 10K type strain sequencing project: providing services to taxonomists for standard genome sequencing and annotation.</title>
        <authorList>
            <consortium name="The Broad Institute Genomics Platform"/>
            <consortium name="The Broad Institute Genome Sequencing Center for Infectious Disease"/>
            <person name="Wu L."/>
            <person name="Ma J."/>
        </authorList>
    </citation>
    <scope>NUCLEOTIDE SEQUENCE [LARGE SCALE GENOMIC DNA]</scope>
    <source>
        <strain evidence="10">JCM 17555</strain>
    </source>
</reference>
<evidence type="ECO:0000256" key="2">
    <source>
        <dbReference type="ARBA" id="ARBA00004736"/>
    </source>
</evidence>
<evidence type="ECO:0000256" key="5">
    <source>
        <dbReference type="ARBA" id="ARBA00013063"/>
    </source>
</evidence>
<organism evidence="9 10">
    <name type="scientific">Allohahella marinimesophila</name>
    <dbReference type="NCBI Taxonomy" id="1054972"/>
    <lineage>
        <taxon>Bacteria</taxon>
        <taxon>Pseudomonadati</taxon>
        <taxon>Pseudomonadota</taxon>
        <taxon>Gammaproteobacteria</taxon>
        <taxon>Oceanospirillales</taxon>
        <taxon>Hahellaceae</taxon>
        <taxon>Allohahella</taxon>
    </lineage>
</organism>
<protein>
    <recommendedName>
        <fullName evidence="5">2-dehydro-3-deoxy-phosphogluconate aldolase</fullName>
        <ecNumber evidence="5">4.1.2.14</ecNumber>
    </recommendedName>
</protein>
<proteinExistence type="inferred from homology"/>
<evidence type="ECO:0000313" key="9">
    <source>
        <dbReference type="EMBL" id="GAA3960493.1"/>
    </source>
</evidence>
<dbReference type="PROSITE" id="PS00160">
    <property type="entry name" value="ALDOLASE_KDPG_KHG_2"/>
    <property type="match status" value="1"/>
</dbReference>
<dbReference type="NCBIfam" id="TIGR01182">
    <property type="entry name" value="eda"/>
    <property type="match status" value="1"/>
</dbReference>
<comment type="pathway">
    <text evidence="2">Carbohydrate acid metabolism; 2-dehydro-3-deoxy-D-gluconate degradation; D-glyceraldehyde 3-phosphate and pyruvate from 2-dehydro-3-deoxy-D-gluconate: step 2/2.</text>
</comment>
<comment type="caution">
    <text evidence="9">The sequence shown here is derived from an EMBL/GenBank/DDBJ whole genome shotgun (WGS) entry which is preliminary data.</text>
</comment>